<keyword evidence="6" id="KW-1185">Reference proteome</keyword>
<evidence type="ECO:0000256" key="2">
    <source>
        <dbReference type="ARBA" id="ARBA00022980"/>
    </source>
</evidence>
<dbReference type="PANTHER" id="PTHR21569:SF1">
    <property type="entry name" value="SMALL RIBOSOMAL SUBUNIT PROTEIN US9M"/>
    <property type="match status" value="1"/>
</dbReference>
<dbReference type="GO" id="GO:0003723">
    <property type="term" value="F:RNA binding"/>
    <property type="evidence" value="ECO:0007669"/>
    <property type="project" value="TreeGrafter"/>
</dbReference>
<dbReference type="GO" id="GO:0005763">
    <property type="term" value="C:mitochondrial small ribosomal subunit"/>
    <property type="evidence" value="ECO:0007669"/>
    <property type="project" value="TreeGrafter"/>
</dbReference>
<proteinExistence type="inferred from homology"/>
<evidence type="ECO:0000256" key="1">
    <source>
        <dbReference type="ARBA" id="ARBA00005251"/>
    </source>
</evidence>
<dbReference type="InterPro" id="IPR014721">
    <property type="entry name" value="Ribsml_uS5_D2-typ_fold_subgr"/>
</dbReference>
<dbReference type="HOGENOM" id="CLU_036531_1_0_1"/>
<sequence>MATIGLRAFEMFASRLSCRPPRIHAFTLRSLTTGTTATPPPLNSRFVPPASLETMDEVELEGDQVDFDVSSRPHRPRPENRRPVPPSPAFYTARSLYYDTLVQLQAALSLSRRALRVQHLLPLPPFALRALPPAQPAWANKAEMSLILQAPLTARMYKRVVTLLKELEQCERIARIADSTELEDAITDITKGFESKKGIQARDTRIRAREAKEKGPLDKYGRSYTVGRRKTSTARVWMIEVQKPKDDASVPAANTKSILSSSSATTPPPPTSTVLINSVPISDYFPLPADREHVVRPLKLAGLLGAFNIFALVRGGGTSGQSGAIALAVAKGCVAHVPEVEPILKKAKLLRRDPRMVERKKTGLAKARKRYTWVKR</sequence>
<dbReference type="Proteomes" id="UP000054217">
    <property type="component" value="Unassembled WGS sequence"/>
</dbReference>
<dbReference type="STRING" id="870435.A0A0C3PA14"/>
<dbReference type="GO" id="GO:0006412">
    <property type="term" value="P:translation"/>
    <property type="evidence" value="ECO:0007669"/>
    <property type="project" value="InterPro"/>
</dbReference>
<comment type="similarity">
    <text evidence="1">Belongs to the universal ribosomal protein uS9 family.</text>
</comment>
<dbReference type="GO" id="GO:0003735">
    <property type="term" value="F:structural constituent of ribosome"/>
    <property type="evidence" value="ECO:0007669"/>
    <property type="project" value="InterPro"/>
</dbReference>
<accession>A0A0C3PA14</accession>
<feature type="region of interest" description="Disordered" evidence="4">
    <location>
        <begin position="63"/>
        <end position="87"/>
    </location>
</feature>
<name>A0A0C3PA14_PISTI</name>
<dbReference type="PANTHER" id="PTHR21569">
    <property type="entry name" value="RIBOSOMAL PROTEIN S9"/>
    <property type="match status" value="1"/>
</dbReference>
<reference evidence="5 6" key="1">
    <citation type="submission" date="2014-04" db="EMBL/GenBank/DDBJ databases">
        <authorList>
            <consortium name="DOE Joint Genome Institute"/>
            <person name="Kuo A."/>
            <person name="Kohler A."/>
            <person name="Costa M.D."/>
            <person name="Nagy L.G."/>
            <person name="Floudas D."/>
            <person name="Copeland A."/>
            <person name="Barry K.W."/>
            <person name="Cichocki N."/>
            <person name="Veneault-Fourrey C."/>
            <person name="LaButti K."/>
            <person name="Lindquist E.A."/>
            <person name="Lipzen A."/>
            <person name="Lundell T."/>
            <person name="Morin E."/>
            <person name="Murat C."/>
            <person name="Sun H."/>
            <person name="Tunlid A."/>
            <person name="Henrissat B."/>
            <person name="Grigoriev I.V."/>
            <person name="Hibbett D.S."/>
            <person name="Martin F."/>
            <person name="Nordberg H.P."/>
            <person name="Cantor M.N."/>
            <person name="Hua S.X."/>
        </authorList>
    </citation>
    <scope>NUCLEOTIDE SEQUENCE [LARGE SCALE GENOMIC DNA]</scope>
    <source>
        <strain evidence="5 6">Marx 270</strain>
    </source>
</reference>
<dbReference type="InterPro" id="IPR020568">
    <property type="entry name" value="Ribosomal_Su5_D2-typ_SF"/>
</dbReference>
<dbReference type="Pfam" id="PF00380">
    <property type="entry name" value="Ribosomal_S9"/>
    <property type="match status" value="1"/>
</dbReference>
<evidence type="ECO:0000313" key="6">
    <source>
        <dbReference type="Proteomes" id="UP000054217"/>
    </source>
</evidence>
<dbReference type="InParanoid" id="A0A0C3PA14"/>
<dbReference type="AlphaFoldDB" id="A0A0C3PA14"/>
<reference evidence="6" key="2">
    <citation type="submission" date="2015-01" db="EMBL/GenBank/DDBJ databases">
        <title>Evolutionary Origins and Diversification of the Mycorrhizal Mutualists.</title>
        <authorList>
            <consortium name="DOE Joint Genome Institute"/>
            <consortium name="Mycorrhizal Genomics Consortium"/>
            <person name="Kohler A."/>
            <person name="Kuo A."/>
            <person name="Nagy L.G."/>
            <person name="Floudas D."/>
            <person name="Copeland A."/>
            <person name="Barry K.W."/>
            <person name="Cichocki N."/>
            <person name="Veneault-Fourrey C."/>
            <person name="LaButti K."/>
            <person name="Lindquist E.A."/>
            <person name="Lipzen A."/>
            <person name="Lundell T."/>
            <person name="Morin E."/>
            <person name="Murat C."/>
            <person name="Riley R."/>
            <person name="Ohm R."/>
            <person name="Sun H."/>
            <person name="Tunlid A."/>
            <person name="Henrissat B."/>
            <person name="Grigoriev I.V."/>
            <person name="Hibbett D.S."/>
            <person name="Martin F."/>
        </authorList>
    </citation>
    <scope>NUCLEOTIDE SEQUENCE [LARGE SCALE GENOMIC DNA]</scope>
    <source>
        <strain evidence="6">Marx 270</strain>
    </source>
</reference>
<dbReference type="InterPro" id="IPR000754">
    <property type="entry name" value="Ribosomal_uS9"/>
</dbReference>
<organism evidence="5 6">
    <name type="scientific">Pisolithus tinctorius Marx 270</name>
    <dbReference type="NCBI Taxonomy" id="870435"/>
    <lineage>
        <taxon>Eukaryota</taxon>
        <taxon>Fungi</taxon>
        <taxon>Dikarya</taxon>
        <taxon>Basidiomycota</taxon>
        <taxon>Agaricomycotina</taxon>
        <taxon>Agaricomycetes</taxon>
        <taxon>Agaricomycetidae</taxon>
        <taxon>Boletales</taxon>
        <taxon>Sclerodermatineae</taxon>
        <taxon>Pisolithaceae</taxon>
        <taxon>Pisolithus</taxon>
    </lineage>
</organism>
<gene>
    <name evidence="5" type="ORF">M404DRAFT_1000521</name>
</gene>
<evidence type="ECO:0000256" key="4">
    <source>
        <dbReference type="SAM" id="MobiDB-lite"/>
    </source>
</evidence>
<feature type="region of interest" description="Disordered" evidence="4">
    <location>
        <begin position="248"/>
        <end position="271"/>
    </location>
</feature>
<evidence type="ECO:0008006" key="7">
    <source>
        <dbReference type="Google" id="ProtNLM"/>
    </source>
</evidence>
<evidence type="ECO:0000256" key="3">
    <source>
        <dbReference type="ARBA" id="ARBA00023274"/>
    </source>
</evidence>
<dbReference type="OrthoDB" id="10254627at2759"/>
<dbReference type="FunCoup" id="A0A0C3PA14">
    <property type="interactions" value="185"/>
</dbReference>
<keyword evidence="3" id="KW-0687">Ribonucleoprotein</keyword>
<dbReference type="Gene3D" id="3.30.230.10">
    <property type="match status" value="1"/>
</dbReference>
<dbReference type="SUPFAM" id="SSF54211">
    <property type="entry name" value="Ribosomal protein S5 domain 2-like"/>
    <property type="match status" value="1"/>
</dbReference>
<evidence type="ECO:0000313" key="5">
    <source>
        <dbReference type="EMBL" id="KIO04394.1"/>
    </source>
</evidence>
<dbReference type="EMBL" id="KN831971">
    <property type="protein sequence ID" value="KIO04394.1"/>
    <property type="molecule type" value="Genomic_DNA"/>
</dbReference>
<keyword evidence="2" id="KW-0689">Ribosomal protein</keyword>
<protein>
    <recommendedName>
        <fullName evidence="7">Ribosomal protein S5 domain 2-like protein</fullName>
    </recommendedName>
</protein>